<dbReference type="GO" id="GO:0030649">
    <property type="term" value="P:aminoglycoside antibiotic catabolic process"/>
    <property type="evidence" value="ECO:0007669"/>
    <property type="project" value="TreeGrafter"/>
</dbReference>
<dbReference type="InterPro" id="IPR000182">
    <property type="entry name" value="GNAT_dom"/>
</dbReference>
<name>A0AAC9LGL9_9PSEU</name>
<dbReference type="CDD" id="cd04301">
    <property type="entry name" value="NAT_SF"/>
    <property type="match status" value="1"/>
</dbReference>
<dbReference type="AlphaFoldDB" id="A0AAC9LGL9"/>
<evidence type="ECO:0000259" key="1">
    <source>
        <dbReference type="PROSITE" id="PS51186"/>
    </source>
</evidence>
<gene>
    <name evidence="2" type="ORF">UA74_21800</name>
</gene>
<evidence type="ECO:0000313" key="3">
    <source>
        <dbReference type="Proteomes" id="UP000185511"/>
    </source>
</evidence>
<dbReference type="InterPro" id="IPR051554">
    <property type="entry name" value="Acetyltransferase_Eis"/>
</dbReference>
<dbReference type="PROSITE" id="PS51186">
    <property type="entry name" value="GNAT"/>
    <property type="match status" value="2"/>
</dbReference>
<dbReference type="KEGG" id="acad:UA74_21800"/>
<dbReference type="Proteomes" id="UP000185511">
    <property type="component" value="Chromosome"/>
</dbReference>
<proteinExistence type="predicted"/>
<feature type="domain" description="N-acetyltransferase" evidence="1">
    <location>
        <begin position="18"/>
        <end position="158"/>
    </location>
</feature>
<dbReference type="PANTHER" id="PTHR37817">
    <property type="entry name" value="N-ACETYLTRANSFERASE EIS"/>
    <property type="match status" value="1"/>
</dbReference>
<protein>
    <submittedName>
        <fullName evidence="2">Acetyltransferase (GNAT) domain</fullName>
    </submittedName>
</protein>
<dbReference type="InterPro" id="IPR016181">
    <property type="entry name" value="Acyl_CoA_acyltransferase"/>
</dbReference>
<organism evidence="2 3">
    <name type="scientific">Actinoalloteichus fjordicus</name>
    <dbReference type="NCBI Taxonomy" id="1612552"/>
    <lineage>
        <taxon>Bacteria</taxon>
        <taxon>Bacillati</taxon>
        <taxon>Actinomycetota</taxon>
        <taxon>Actinomycetes</taxon>
        <taxon>Pseudonocardiales</taxon>
        <taxon>Pseudonocardiaceae</taxon>
        <taxon>Actinoalloteichus</taxon>
    </lineage>
</organism>
<reference evidence="3" key="1">
    <citation type="submission" date="2016-06" db="EMBL/GenBank/DDBJ databases">
        <title>Complete genome sequence of Actinoalloteichus fjordicus DSM 46855 (=ADI127-17), type strain of the new species Actinoalloteichus fjordicus.</title>
        <authorList>
            <person name="Ruckert C."/>
            <person name="Nouioui I."/>
            <person name="Willmese J."/>
            <person name="van Wezel G."/>
            <person name="Klenk H.-P."/>
            <person name="Kalinowski J."/>
            <person name="Zotchev S.B."/>
        </authorList>
    </citation>
    <scope>NUCLEOTIDE SEQUENCE [LARGE SCALE GENOMIC DNA]</scope>
    <source>
        <strain evidence="3">ADI127-7</strain>
    </source>
</reference>
<keyword evidence="3" id="KW-1185">Reference proteome</keyword>
<dbReference type="EMBL" id="CP016076">
    <property type="protein sequence ID" value="APU16382.1"/>
    <property type="molecule type" value="Genomic_DNA"/>
</dbReference>
<dbReference type="SUPFAM" id="SSF55729">
    <property type="entry name" value="Acyl-CoA N-acyltransferases (Nat)"/>
    <property type="match status" value="1"/>
</dbReference>
<dbReference type="RefSeq" id="WP_075765320.1">
    <property type="nucleotide sequence ID" value="NZ_CP016076.1"/>
</dbReference>
<accession>A0AAC9LGL9</accession>
<feature type="domain" description="N-acetyltransferase" evidence="1">
    <location>
        <begin position="164"/>
        <end position="307"/>
    </location>
</feature>
<dbReference type="GO" id="GO:0034069">
    <property type="term" value="F:aminoglycoside N-acetyltransferase activity"/>
    <property type="evidence" value="ECO:0007669"/>
    <property type="project" value="TreeGrafter"/>
</dbReference>
<dbReference type="Pfam" id="PF13527">
    <property type="entry name" value="Acetyltransf_9"/>
    <property type="match status" value="1"/>
</dbReference>
<dbReference type="Gene3D" id="3.40.630.30">
    <property type="match status" value="2"/>
</dbReference>
<evidence type="ECO:0000313" key="2">
    <source>
        <dbReference type="EMBL" id="APU16382.1"/>
    </source>
</evidence>
<dbReference type="PANTHER" id="PTHR37817:SF1">
    <property type="entry name" value="N-ACETYLTRANSFERASE EIS"/>
    <property type="match status" value="1"/>
</dbReference>
<sequence length="414" mass="44112">MDHGRAAPPETTALPEGFTLRRATSADLDQIQALLAERGEVADAVDLRLIVEDSDAGWDSCAVVVAADGRVVSTATLLDEELILGGVRIPAGQVELVATSRDHEGRGLVRALMAWAHEQSARRGHLAQVMLGIPYFYRQFGYSYAIPYHPVRPVHTAPPPEPGHHVRAATIEDVEAITALQDAVQATADLRMPHSPECLRRLLARDGSTQWIVEREGRAVATGRSTPPEDDVHLGELAAVDEAAARALLRQATDLAAPTSASVRVGDRPGTIASRALTEFLGAAPEAAEMYYVRVADPAALLDRLRPLLSGRLRAVDHARVDGAAVLSFFRSHVRFDVTDAVVGPMVTGGPLQSPASVGGAGIAPDLVPALLFGPHGIVGLSHRHPDVYPGPNVDVMAALFPPVRADLLTFYLV</sequence>